<dbReference type="EMBL" id="OW152819">
    <property type="protein sequence ID" value="CAH2073302.1"/>
    <property type="molecule type" value="Genomic_DNA"/>
</dbReference>
<proteinExistence type="predicted"/>
<gene>
    <name evidence="1" type="ORF">IPOD504_LOCUS15576</name>
</gene>
<feature type="non-terminal residue" evidence="1">
    <location>
        <position position="93"/>
    </location>
</feature>
<reference evidence="1" key="1">
    <citation type="submission" date="2022-03" db="EMBL/GenBank/DDBJ databases">
        <authorList>
            <person name="Martin H S."/>
        </authorList>
    </citation>
    <scope>NUCLEOTIDE SEQUENCE</scope>
</reference>
<evidence type="ECO:0000313" key="2">
    <source>
        <dbReference type="Proteomes" id="UP000837857"/>
    </source>
</evidence>
<evidence type="ECO:0000313" key="1">
    <source>
        <dbReference type="EMBL" id="CAH2073302.1"/>
    </source>
</evidence>
<sequence>MELHVKSSDCQGDVWCLRYLLDYNVKMTSAPSDSESNLYPTKAVIMCLDASFLPGCAIQRRFNLPLDLLNRKLAKNQGKRRADIDVNRTIKYF</sequence>
<dbReference type="Proteomes" id="UP000837857">
    <property type="component" value="Chromosome 7"/>
</dbReference>
<name>A0ABN8J031_9NEOP</name>
<organism evidence="1 2">
    <name type="scientific">Iphiclides podalirius</name>
    <name type="common">scarce swallowtail</name>
    <dbReference type="NCBI Taxonomy" id="110791"/>
    <lineage>
        <taxon>Eukaryota</taxon>
        <taxon>Metazoa</taxon>
        <taxon>Ecdysozoa</taxon>
        <taxon>Arthropoda</taxon>
        <taxon>Hexapoda</taxon>
        <taxon>Insecta</taxon>
        <taxon>Pterygota</taxon>
        <taxon>Neoptera</taxon>
        <taxon>Endopterygota</taxon>
        <taxon>Lepidoptera</taxon>
        <taxon>Glossata</taxon>
        <taxon>Ditrysia</taxon>
        <taxon>Papilionoidea</taxon>
        <taxon>Papilionidae</taxon>
        <taxon>Papilioninae</taxon>
        <taxon>Iphiclides</taxon>
    </lineage>
</organism>
<accession>A0ABN8J031</accession>
<keyword evidence="2" id="KW-1185">Reference proteome</keyword>
<protein>
    <submittedName>
        <fullName evidence="1">Uncharacterized protein</fullName>
    </submittedName>
</protein>